<dbReference type="SUPFAM" id="SSF51703">
    <property type="entry name" value="Cobalamin (vitamin B12)-dependent enzymes"/>
    <property type="match status" value="1"/>
</dbReference>
<protein>
    <submittedName>
        <fullName evidence="2">Ornithine aminomutase</fullName>
    </submittedName>
</protein>
<dbReference type="Gene3D" id="6.10.250.2220">
    <property type="match status" value="1"/>
</dbReference>
<name>A0A0S2ZNR4_9FUSO</name>
<dbReference type="RefSeq" id="WP_029492172.1">
    <property type="nucleotide sequence ID" value="NZ_ATKF01000036.1"/>
</dbReference>
<dbReference type="EMBL" id="CP013331">
    <property type="protein sequence ID" value="ALQ40597.1"/>
    <property type="molecule type" value="Genomic_DNA"/>
</dbReference>
<organism evidence="2">
    <name type="scientific">Fusobacterium hwasookii ChDC F174</name>
    <dbReference type="NCBI Taxonomy" id="1307442"/>
    <lineage>
        <taxon>Bacteria</taxon>
        <taxon>Fusobacteriati</taxon>
        <taxon>Fusobacteriota</taxon>
        <taxon>Fusobacteriia</taxon>
        <taxon>Fusobacteriales</taxon>
        <taxon>Fusobacteriaceae</taxon>
        <taxon>Fusobacterium</taxon>
    </lineage>
</organism>
<dbReference type="KEGG" id="fhw:RN87_08665"/>
<evidence type="ECO:0000313" key="2">
    <source>
        <dbReference type="EMBL" id="ALQ40597.1"/>
    </source>
</evidence>
<dbReference type="GO" id="GO:0003824">
    <property type="term" value="F:catalytic activity"/>
    <property type="evidence" value="ECO:0007669"/>
    <property type="project" value="InterPro"/>
</dbReference>
<sequence>MKGYLKRDDDFEERRKKLANLSDEELKNRFWQLAEQVVEPLLKMAKENTTPSIERSVLLRMGFSTLEVRPLVDGAIERNLIGKGVGHIVYRVAKEKGISIREAGEKLIAGDYWDLALEIFKGGR</sequence>
<dbReference type="OrthoDB" id="5147116at2"/>
<reference evidence="2 3" key="1">
    <citation type="submission" date="2015-11" db="EMBL/GenBank/DDBJ databases">
        <authorList>
            <person name="Zhang Y."/>
            <person name="Guo Z."/>
        </authorList>
    </citation>
    <scope>NUCLEOTIDE SEQUENCE [LARGE SCALE GENOMIC DNA]</scope>
    <source>
        <strain evidence="2 3">ChDC F174</strain>
    </source>
</reference>
<feature type="domain" description="D-Lysine 5,6-aminomutase alpha subunit" evidence="1">
    <location>
        <begin position="6"/>
        <end position="120"/>
    </location>
</feature>
<dbReference type="GeneID" id="60659791"/>
<gene>
    <name evidence="2" type="ORF">RN87_08665</name>
</gene>
<dbReference type="InterPro" id="IPR016176">
    <property type="entry name" value="Cbl-dep_enz_cat"/>
</dbReference>
<proteinExistence type="predicted"/>
<evidence type="ECO:0000259" key="1">
    <source>
        <dbReference type="Pfam" id="PF16552"/>
    </source>
</evidence>
<dbReference type="GO" id="GO:0031419">
    <property type="term" value="F:cobalamin binding"/>
    <property type="evidence" value="ECO:0007669"/>
    <property type="project" value="InterPro"/>
</dbReference>
<dbReference type="AlphaFoldDB" id="A0A0S2ZNR4"/>
<dbReference type="Gene3D" id="1.10.8.1000">
    <property type="entry name" value="Ornithine 4,5 aminomutase S component, alpha subunit-like"/>
    <property type="match status" value="1"/>
</dbReference>
<dbReference type="Pfam" id="PF16552">
    <property type="entry name" value="OAM_alpha"/>
    <property type="match status" value="1"/>
</dbReference>
<evidence type="ECO:0000313" key="3">
    <source>
        <dbReference type="Proteomes" id="UP000063275"/>
    </source>
</evidence>
<dbReference type="Proteomes" id="UP000063275">
    <property type="component" value="Chromosome"/>
</dbReference>
<dbReference type="InterPro" id="IPR015130">
    <property type="entry name" value="Lys-AminoMut_A"/>
</dbReference>
<accession>A0A0S2ZNR4</accession>